<dbReference type="PANTHER" id="PTHR47894">
    <property type="entry name" value="HTH-TYPE TRANSCRIPTIONAL REGULATOR GADX"/>
    <property type="match status" value="1"/>
</dbReference>
<evidence type="ECO:0000313" key="7">
    <source>
        <dbReference type="Proteomes" id="UP000040578"/>
    </source>
</evidence>
<dbReference type="Proteomes" id="UP000040578">
    <property type="component" value="Unassembled WGS sequence"/>
</dbReference>
<dbReference type="Pfam" id="PF12833">
    <property type="entry name" value="HTH_18"/>
    <property type="match status" value="1"/>
</dbReference>
<dbReference type="InterPro" id="IPR020449">
    <property type="entry name" value="Tscrpt_reg_AraC-type_HTH"/>
</dbReference>
<reference evidence="6" key="2">
    <citation type="submission" date="2023-06" db="EMBL/GenBank/DDBJ databases">
        <authorList>
            <person name="Polev D.E."/>
            <person name="Saitova A.T."/>
            <person name="Bogumilchik E.A."/>
            <person name="Kokorina G.I."/>
            <person name="Voskresenskaia E.A."/>
        </authorList>
    </citation>
    <scope>NUCLEOTIDE SEQUENCE</scope>
    <source>
        <strain evidence="6">2145 StPb PI</strain>
    </source>
</reference>
<dbReference type="AlphaFoldDB" id="A0AAW7K2H0"/>
<dbReference type="PANTHER" id="PTHR47894:SF4">
    <property type="entry name" value="HTH-TYPE TRANSCRIPTIONAL REGULATOR GADX"/>
    <property type="match status" value="1"/>
</dbReference>
<evidence type="ECO:0000259" key="4">
    <source>
        <dbReference type="PROSITE" id="PS01124"/>
    </source>
</evidence>
<dbReference type="PROSITE" id="PS01124">
    <property type="entry name" value="HTH_ARAC_FAMILY_2"/>
    <property type="match status" value="1"/>
</dbReference>
<dbReference type="Gene3D" id="1.10.10.60">
    <property type="entry name" value="Homeodomain-like"/>
    <property type="match status" value="1"/>
</dbReference>
<dbReference type="SMART" id="SM00342">
    <property type="entry name" value="HTH_ARAC"/>
    <property type="match status" value="1"/>
</dbReference>
<keyword evidence="2" id="KW-0238">DNA-binding</keyword>
<evidence type="ECO:0000313" key="5">
    <source>
        <dbReference type="EMBL" id="CNE35771.1"/>
    </source>
</evidence>
<dbReference type="RefSeq" id="WP_049597529.1">
    <property type="nucleotide sequence ID" value="NZ_CPYD01000004.1"/>
</dbReference>
<dbReference type="GO" id="GO:0000976">
    <property type="term" value="F:transcription cis-regulatory region binding"/>
    <property type="evidence" value="ECO:0007669"/>
    <property type="project" value="TreeGrafter"/>
</dbReference>
<evidence type="ECO:0000313" key="6">
    <source>
        <dbReference type="EMBL" id="MDN0088788.1"/>
    </source>
</evidence>
<keyword evidence="1" id="KW-0805">Transcription regulation</keyword>
<dbReference type="EMBL" id="CPYD01000004">
    <property type="protein sequence ID" value="CNE35771.1"/>
    <property type="molecule type" value="Genomic_DNA"/>
</dbReference>
<organism evidence="6 8">
    <name type="scientific">Yersinia nurmii</name>
    <dbReference type="NCBI Taxonomy" id="685706"/>
    <lineage>
        <taxon>Bacteria</taxon>
        <taxon>Pseudomonadati</taxon>
        <taxon>Pseudomonadota</taxon>
        <taxon>Gammaproteobacteria</taxon>
        <taxon>Enterobacterales</taxon>
        <taxon>Yersiniaceae</taxon>
        <taxon>Yersinia</taxon>
    </lineage>
</organism>
<dbReference type="Proteomes" id="UP001167864">
    <property type="component" value="Unassembled WGS sequence"/>
</dbReference>
<dbReference type="GO" id="GO:0005829">
    <property type="term" value="C:cytosol"/>
    <property type="evidence" value="ECO:0007669"/>
    <property type="project" value="TreeGrafter"/>
</dbReference>
<evidence type="ECO:0000256" key="1">
    <source>
        <dbReference type="ARBA" id="ARBA00023015"/>
    </source>
</evidence>
<protein>
    <submittedName>
        <fullName evidence="5">AraC family transcriptional regulator</fullName>
    </submittedName>
    <submittedName>
        <fullName evidence="6">Helix-turn-helix transcriptional regulator</fullName>
    </submittedName>
</protein>
<dbReference type="EMBL" id="JAUEHU010000017">
    <property type="protein sequence ID" value="MDN0088788.1"/>
    <property type="molecule type" value="Genomic_DNA"/>
</dbReference>
<dbReference type="InterPro" id="IPR009057">
    <property type="entry name" value="Homeodomain-like_sf"/>
</dbReference>
<dbReference type="GO" id="GO:0003700">
    <property type="term" value="F:DNA-binding transcription factor activity"/>
    <property type="evidence" value="ECO:0007669"/>
    <property type="project" value="InterPro"/>
</dbReference>
<evidence type="ECO:0000313" key="8">
    <source>
        <dbReference type="Proteomes" id="UP001167864"/>
    </source>
</evidence>
<feature type="domain" description="HTH araC/xylS-type" evidence="4">
    <location>
        <begin position="170"/>
        <end position="267"/>
    </location>
</feature>
<comment type="caution">
    <text evidence="6">The sequence shown here is derived from an EMBL/GenBank/DDBJ whole genome shotgun (WGS) entry which is preliminary data.</text>
</comment>
<keyword evidence="7" id="KW-1185">Reference proteome</keyword>
<proteinExistence type="predicted"/>
<name>A0AAW7K2H0_9GAMM</name>
<evidence type="ECO:0000256" key="2">
    <source>
        <dbReference type="ARBA" id="ARBA00023125"/>
    </source>
</evidence>
<dbReference type="PRINTS" id="PR00032">
    <property type="entry name" value="HTHARAC"/>
</dbReference>
<reference evidence="5 7" key="1">
    <citation type="submission" date="2015-03" db="EMBL/GenBank/DDBJ databases">
        <authorList>
            <consortium name="Pathogen Informatics"/>
            <person name="Murphy D."/>
        </authorList>
    </citation>
    <scope>NUCLEOTIDE SEQUENCE [LARGE SCALE GENOMIC DNA]</scope>
    <source>
        <strain evidence="7">type strain: CIP110231</strain>
        <strain evidence="5">Type strain: CIP110231</strain>
    </source>
</reference>
<accession>A0AAW7K2H0</accession>
<evidence type="ECO:0000256" key="3">
    <source>
        <dbReference type="ARBA" id="ARBA00023163"/>
    </source>
</evidence>
<dbReference type="SUPFAM" id="SSF46689">
    <property type="entry name" value="Homeodomain-like"/>
    <property type="match status" value="1"/>
</dbReference>
<sequence>MERTINLCSGIGSSTHVIQHTELALTSIYIQHPLLIMVNHGHKVIRWANQECIILPGEMVAISGGQTIDIINGLSADGVFFSHTLSIDPQLINTFAHNPKTNDLSVIPAVMPVRNPAPEFINAFTNTFKVLADNNDIPKPIIRHRMVELLLWLAQRGVKFLIKDAETLTEKVRCCLATDPHKIWTVAEVAERMSMSEVVLRRKLSAENVVLRNLMIDVRMTSALTLLQATDWPISLIANRVGYESSSRFAERFRKRFGFAPTAIRGHHRLTSGSLETESQYNSDFKPSYS</sequence>
<gene>
    <name evidence="5" type="primary">ureR</name>
    <name evidence="5" type="ORF">ERS137967_01352</name>
    <name evidence="6" type="ORF">QVN42_15650</name>
</gene>
<keyword evidence="3" id="KW-0804">Transcription</keyword>
<dbReference type="InterPro" id="IPR018060">
    <property type="entry name" value="HTH_AraC"/>
</dbReference>